<evidence type="ECO:0000256" key="5">
    <source>
        <dbReference type="ARBA" id="ARBA00022842"/>
    </source>
</evidence>
<evidence type="ECO:0000256" key="6">
    <source>
        <dbReference type="ARBA" id="ARBA00023235"/>
    </source>
</evidence>
<dbReference type="EMBL" id="AMXF01000215">
    <property type="protein sequence ID" value="ENO95459.1"/>
    <property type="molecule type" value="Genomic_DNA"/>
</dbReference>
<dbReference type="GO" id="GO:0016868">
    <property type="term" value="F:intramolecular phosphotransferase activity"/>
    <property type="evidence" value="ECO:0007669"/>
    <property type="project" value="InterPro"/>
</dbReference>
<organism evidence="8 9">
    <name type="scientific">Thauera phenylacetica B4P</name>
    <dbReference type="NCBI Taxonomy" id="1234382"/>
    <lineage>
        <taxon>Bacteria</taxon>
        <taxon>Pseudomonadati</taxon>
        <taxon>Pseudomonadota</taxon>
        <taxon>Betaproteobacteria</taxon>
        <taxon>Rhodocyclales</taxon>
        <taxon>Zoogloeaceae</taxon>
        <taxon>Thauera</taxon>
    </lineage>
</organism>
<dbReference type="GO" id="GO:0046872">
    <property type="term" value="F:metal ion binding"/>
    <property type="evidence" value="ECO:0007669"/>
    <property type="project" value="UniProtKB-KW"/>
</dbReference>
<keyword evidence="6" id="KW-0413">Isomerase</keyword>
<protein>
    <submittedName>
        <fullName evidence="8">Phosphomannomutase</fullName>
    </submittedName>
</protein>
<dbReference type="PANTHER" id="PTHR43771:SF2">
    <property type="entry name" value="PHOSPHOMANNOMUTASE_PHOSPHOGLUCOMUTASE"/>
    <property type="match status" value="1"/>
</dbReference>
<evidence type="ECO:0000313" key="8">
    <source>
        <dbReference type="EMBL" id="ENO95459.1"/>
    </source>
</evidence>
<evidence type="ECO:0000256" key="1">
    <source>
        <dbReference type="ARBA" id="ARBA00001946"/>
    </source>
</evidence>
<sequence length="63" mass="6491">MRHALPAAELFKAYDIRGIVDTVLTPAAVRAIGHALGSEAVARGQRAIAVGRDGRLSGPALAD</sequence>
<dbReference type="Proteomes" id="UP000013047">
    <property type="component" value="Unassembled WGS sequence"/>
</dbReference>
<evidence type="ECO:0000313" key="9">
    <source>
        <dbReference type="Proteomes" id="UP000013047"/>
    </source>
</evidence>
<keyword evidence="4" id="KW-0479">Metal-binding</keyword>
<dbReference type="PANTHER" id="PTHR43771">
    <property type="entry name" value="PHOSPHOMANNOMUTASE"/>
    <property type="match status" value="1"/>
</dbReference>
<feature type="non-terminal residue" evidence="8">
    <location>
        <position position="63"/>
    </location>
</feature>
<comment type="caution">
    <text evidence="8">The sequence shown here is derived from an EMBL/GenBank/DDBJ whole genome shotgun (WGS) entry which is preliminary data.</text>
</comment>
<dbReference type="Gene3D" id="3.40.120.10">
    <property type="entry name" value="Alpha-D-Glucose-1,6-Bisphosphate, subunit A, domain 3"/>
    <property type="match status" value="1"/>
</dbReference>
<evidence type="ECO:0000259" key="7">
    <source>
        <dbReference type="Pfam" id="PF02878"/>
    </source>
</evidence>
<accession>N6ZTK7</accession>
<name>N6ZTK7_9RHOO</name>
<comment type="similarity">
    <text evidence="2">Belongs to the phosphohexose mutase family.</text>
</comment>
<feature type="domain" description="Alpha-D-phosphohexomutase alpha/beta/alpha" evidence="7">
    <location>
        <begin position="9"/>
        <end position="62"/>
    </location>
</feature>
<dbReference type="Pfam" id="PF02878">
    <property type="entry name" value="PGM_PMM_I"/>
    <property type="match status" value="1"/>
</dbReference>
<dbReference type="InterPro" id="IPR016055">
    <property type="entry name" value="A-D-PHexomutase_a/b/a-I/II/III"/>
</dbReference>
<keyword evidence="3" id="KW-0597">Phosphoprotein</keyword>
<evidence type="ECO:0000256" key="2">
    <source>
        <dbReference type="ARBA" id="ARBA00010231"/>
    </source>
</evidence>
<dbReference type="InterPro" id="IPR005844">
    <property type="entry name" value="A-D-PHexomutase_a/b/a-I"/>
</dbReference>
<reference evidence="8 9" key="1">
    <citation type="submission" date="2012-09" db="EMBL/GenBank/DDBJ databases">
        <title>Draft Genome Sequences of 6 Strains from Genus Thauera.</title>
        <authorList>
            <person name="Liu B."/>
            <person name="Shapleigh J.P."/>
            <person name="Frostegard A.H."/>
        </authorList>
    </citation>
    <scope>NUCLEOTIDE SEQUENCE [LARGE SCALE GENOMIC DNA]</scope>
    <source>
        <strain evidence="8 9">B4P</strain>
    </source>
</reference>
<keyword evidence="5" id="KW-0460">Magnesium</keyword>
<keyword evidence="9" id="KW-1185">Reference proteome</keyword>
<dbReference type="SUPFAM" id="SSF53738">
    <property type="entry name" value="Phosphoglucomutase, first 3 domains"/>
    <property type="match status" value="1"/>
</dbReference>
<comment type="cofactor">
    <cofactor evidence="1">
        <name>Mg(2+)</name>
        <dbReference type="ChEBI" id="CHEBI:18420"/>
    </cofactor>
</comment>
<dbReference type="AlphaFoldDB" id="N6ZTK7"/>
<proteinExistence type="inferred from homology"/>
<evidence type="ECO:0000256" key="4">
    <source>
        <dbReference type="ARBA" id="ARBA00022723"/>
    </source>
</evidence>
<dbReference type="GO" id="GO:0005975">
    <property type="term" value="P:carbohydrate metabolic process"/>
    <property type="evidence" value="ECO:0007669"/>
    <property type="project" value="InterPro"/>
</dbReference>
<evidence type="ECO:0000256" key="3">
    <source>
        <dbReference type="ARBA" id="ARBA00022553"/>
    </source>
</evidence>
<gene>
    <name evidence="8" type="ORF">C667_18856</name>
</gene>